<dbReference type="PROSITE" id="PS51421">
    <property type="entry name" value="RAS"/>
    <property type="match status" value="1"/>
</dbReference>
<evidence type="ECO:0000313" key="4">
    <source>
        <dbReference type="Proteomes" id="UP001153292"/>
    </source>
</evidence>
<evidence type="ECO:0008006" key="5">
    <source>
        <dbReference type="Google" id="ProtNLM"/>
    </source>
</evidence>
<comment type="similarity">
    <text evidence="1">Belongs to the small GTPase superfamily. Rab family.</text>
</comment>
<accession>A0ABN8AWC5</accession>
<dbReference type="InterPro" id="IPR005225">
    <property type="entry name" value="Small_GTP-bd"/>
</dbReference>
<sequence length="238" mass="26074">MLFNLLMSDTDEEEVQSRTIKISVVGESATGKTSLCTRYLSGGGTTATAASGTQGAEVMAGQCLGLRPPVPLQLCDVAGNALSTRMLDNYLYASDVILFVYDLTNLQSFEKLNTWFETIKHIFDAEQKKPVMALFGNKSDLEHQRAVRLSCVQKFASEHLLENFKGSARTGEMVNNAFTNLVARVLGAKVRRAFANGRSPIVRESETRPQEPTTSLIMTRKAVRRAQRTASSSVCSVV</sequence>
<dbReference type="PANTHER" id="PTHR47978">
    <property type="match status" value="1"/>
</dbReference>
<dbReference type="Gene3D" id="3.40.50.300">
    <property type="entry name" value="P-loop containing nucleotide triphosphate hydrolases"/>
    <property type="match status" value="1"/>
</dbReference>
<dbReference type="EMBL" id="OU963904">
    <property type="protein sequence ID" value="CAH0398301.1"/>
    <property type="molecule type" value="Genomic_DNA"/>
</dbReference>
<dbReference type="SMART" id="SM00173">
    <property type="entry name" value="RAS"/>
    <property type="match status" value="1"/>
</dbReference>
<dbReference type="InterPro" id="IPR027417">
    <property type="entry name" value="P-loop_NTPase"/>
</dbReference>
<keyword evidence="4" id="KW-1185">Reference proteome</keyword>
<dbReference type="InterPro" id="IPR001806">
    <property type="entry name" value="Small_GTPase"/>
</dbReference>
<proteinExistence type="inferred from homology"/>
<dbReference type="PROSITE" id="PS51419">
    <property type="entry name" value="RAB"/>
    <property type="match status" value="1"/>
</dbReference>
<dbReference type="SUPFAM" id="SSF52540">
    <property type="entry name" value="P-loop containing nucleoside triphosphate hydrolases"/>
    <property type="match status" value="1"/>
</dbReference>
<dbReference type="SMART" id="SM00175">
    <property type="entry name" value="RAB"/>
    <property type="match status" value="1"/>
</dbReference>
<evidence type="ECO:0000256" key="1">
    <source>
        <dbReference type="ARBA" id="ARBA00006270"/>
    </source>
</evidence>
<reference evidence="3" key="1">
    <citation type="submission" date="2021-12" db="EMBL/GenBank/DDBJ databases">
        <authorList>
            <person name="King R."/>
        </authorList>
    </citation>
    <scope>NUCLEOTIDE SEQUENCE</scope>
</reference>
<evidence type="ECO:0000256" key="2">
    <source>
        <dbReference type="ARBA" id="ARBA00022741"/>
    </source>
</evidence>
<protein>
    <recommendedName>
        <fullName evidence="5">Ras-related protein Rab-28</fullName>
    </recommendedName>
</protein>
<dbReference type="PRINTS" id="PR00449">
    <property type="entry name" value="RASTRNSFRMNG"/>
</dbReference>
<organism evidence="3 4">
    <name type="scientific">Chilo suppressalis</name>
    <name type="common">Asiatic rice borer moth</name>
    <dbReference type="NCBI Taxonomy" id="168631"/>
    <lineage>
        <taxon>Eukaryota</taxon>
        <taxon>Metazoa</taxon>
        <taxon>Ecdysozoa</taxon>
        <taxon>Arthropoda</taxon>
        <taxon>Hexapoda</taxon>
        <taxon>Insecta</taxon>
        <taxon>Pterygota</taxon>
        <taxon>Neoptera</taxon>
        <taxon>Endopterygota</taxon>
        <taxon>Lepidoptera</taxon>
        <taxon>Glossata</taxon>
        <taxon>Ditrysia</taxon>
        <taxon>Pyraloidea</taxon>
        <taxon>Crambidae</taxon>
        <taxon>Crambinae</taxon>
        <taxon>Chilo</taxon>
    </lineage>
</organism>
<name>A0ABN8AWC5_CHISP</name>
<gene>
    <name evidence="3" type="ORF">CHILSU_LOCUS1419</name>
</gene>
<evidence type="ECO:0000313" key="3">
    <source>
        <dbReference type="EMBL" id="CAH0398301.1"/>
    </source>
</evidence>
<keyword evidence="2" id="KW-0547">Nucleotide-binding</keyword>
<dbReference type="Pfam" id="PF00071">
    <property type="entry name" value="Ras"/>
    <property type="match status" value="1"/>
</dbReference>
<dbReference type="Proteomes" id="UP001153292">
    <property type="component" value="Chromosome 11"/>
</dbReference>
<dbReference type="NCBIfam" id="TIGR00231">
    <property type="entry name" value="small_GTP"/>
    <property type="match status" value="1"/>
</dbReference>